<evidence type="ECO:0000256" key="2">
    <source>
        <dbReference type="ARBA" id="ARBA00022908"/>
    </source>
</evidence>
<dbReference type="InterPro" id="IPR025166">
    <property type="entry name" value="Integrase_DNA_bind_dom"/>
</dbReference>
<evidence type="ECO:0000259" key="5">
    <source>
        <dbReference type="PROSITE" id="PS51898"/>
    </source>
</evidence>
<dbReference type="GO" id="GO:0006310">
    <property type="term" value="P:DNA recombination"/>
    <property type="evidence" value="ECO:0007669"/>
    <property type="project" value="UniProtKB-KW"/>
</dbReference>
<dbReference type="Gene3D" id="1.10.150.130">
    <property type="match status" value="1"/>
</dbReference>
<dbReference type="GO" id="GO:0015074">
    <property type="term" value="P:DNA integration"/>
    <property type="evidence" value="ECO:0007669"/>
    <property type="project" value="UniProtKB-KW"/>
</dbReference>
<gene>
    <name evidence="6" type="ORF">C7S18_05595</name>
</gene>
<dbReference type="InterPro" id="IPR050808">
    <property type="entry name" value="Phage_Integrase"/>
</dbReference>
<dbReference type="CDD" id="cd00801">
    <property type="entry name" value="INT_P4_C"/>
    <property type="match status" value="1"/>
</dbReference>
<keyword evidence="4" id="KW-0233">DNA recombination</keyword>
<dbReference type="InterPro" id="IPR013762">
    <property type="entry name" value="Integrase-like_cat_sf"/>
</dbReference>
<dbReference type="KEGG" id="xba:C7S18_05595"/>
<dbReference type="Gene3D" id="3.30.160.390">
    <property type="entry name" value="Integrase, DNA-binding domain"/>
    <property type="match status" value="1"/>
</dbReference>
<dbReference type="PROSITE" id="PS51898">
    <property type="entry name" value="TYR_RECOMBINASE"/>
    <property type="match status" value="1"/>
</dbReference>
<evidence type="ECO:0000256" key="4">
    <source>
        <dbReference type="ARBA" id="ARBA00023172"/>
    </source>
</evidence>
<dbReference type="InterPro" id="IPR053876">
    <property type="entry name" value="Phage_int_M"/>
</dbReference>
<dbReference type="PANTHER" id="PTHR30629">
    <property type="entry name" value="PROPHAGE INTEGRASE"/>
    <property type="match status" value="1"/>
</dbReference>
<dbReference type="Proteomes" id="UP000241074">
    <property type="component" value="Chromosome"/>
</dbReference>
<sequence>MPKARDKLTAVALRNPKPGRHWDGLGLYLEVTEANARYWRMKYRFAGREKLLALGVFPEVTLAEARTRRDAARALLQSGVDPSEQRKAAREATRRDLRGTFEVVCAEWLAFKRPSWSAASYRKAKLITGNYLLPKLGSRPIATLASKDCAPVLRAAAEKAPEMARKAREYLSGIVRHAMRDGLREEGRMLVLDGVLPTMATGHIPAATLPEQIGDLMRAIRAYPGEVVRAALLMCAYTAQRPGVVASMRWTEIAPDAAEWRIPAERMKTRHAHIVPLPKQAVALLAHMRELRFSPEFVFPPVSRQATPHLHRDALSKALRSMGFGGQHATHGFRGMLRTAGRERLSIPADVLEAQLAHAKRDAIQKAYDRTAFNDERVRAMQRWADWIDGLDLPASVTPIHAKRASQKGKNAD</sequence>
<dbReference type="RefSeq" id="WP_106890634.1">
    <property type="nucleotide sequence ID" value="NZ_CP027860.1"/>
</dbReference>
<organism evidence="6 7">
    <name type="scientific">Ahniella affigens</name>
    <dbReference type="NCBI Taxonomy" id="2021234"/>
    <lineage>
        <taxon>Bacteria</taxon>
        <taxon>Pseudomonadati</taxon>
        <taxon>Pseudomonadota</taxon>
        <taxon>Gammaproteobacteria</taxon>
        <taxon>Lysobacterales</taxon>
        <taxon>Rhodanobacteraceae</taxon>
        <taxon>Ahniella</taxon>
    </lineage>
</organism>
<dbReference type="EMBL" id="CP027860">
    <property type="protein sequence ID" value="AVP96706.1"/>
    <property type="molecule type" value="Genomic_DNA"/>
</dbReference>
<dbReference type="InterPro" id="IPR002104">
    <property type="entry name" value="Integrase_catalytic"/>
</dbReference>
<dbReference type="OrthoDB" id="9795573at2"/>
<accession>A0A2P1PPE4</accession>
<reference evidence="6 7" key="2">
    <citation type="submission" date="2018-03" db="EMBL/GenBank/DDBJ databases">
        <authorList>
            <person name="Keele B.F."/>
        </authorList>
    </citation>
    <scope>NUCLEOTIDE SEQUENCE [LARGE SCALE GENOMIC DNA]</scope>
    <source>
        <strain evidence="6 7">D13</strain>
    </source>
</reference>
<reference evidence="6 7" key="1">
    <citation type="submission" date="2018-03" db="EMBL/GenBank/DDBJ databases">
        <title>Ahniella affigens gen. nov., sp. nov., a gammaproteobacterium isolated from sandy soil near a stream.</title>
        <authorList>
            <person name="Ko Y."/>
            <person name="Kim J.-H."/>
        </authorList>
    </citation>
    <scope>NUCLEOTIDE SEQUENCE [LARGE SCALE GENOMIC DNA]</scope>
    <source>
        <strain evidence="6 7">D13</strain>
    </source>
</reference>
<evidence type="ECO:0000256" key="1">
    <source>
        <dbReference type="ARBA" id="ARBA00008857"/>
    </source>
</evidence>
<protein>
    <submittedName>
        <fullName evidence="6">Integrase</fullName>
    </submittedName>
</protein>
<dbReference type="Pfam" id="PF00589">
    <property type="entry name" value="Phage_integrase"/>
    <property type="match status" value="1"/>
</dbReference>
<dbReference type="AlphaFoldDB" id="A0A2P1PPE4"/>
<feature type="domain" description="Tyr recombinase" evidence="5">
    <location>
        <begin position="203"/>
        <end position="381"/>
    </location>
</feature>
<dbReference type="InterPro" id="IPR010998">
    <property type="entry name" value="Integrase_recombinase_N"/>
</dbReference>
<comment type="similarity">
    <text evidence="1">Belongs to the 'phage' integrase family.</text>
</comment>
<keyword evidence="3" id="KW-0238">DNA-binding</keyword>
<keyword evidence="7" id="KW-1185">Reference proteome</keyword>
<name>A0A2P1PPE4_9GAMM</name>
<dbReference type="Gene3D" id="1.10.443.10">
    <property type="entry name" value="Intergrase catalytic core"/>
    <property type="match status" value="1"/>
</dbReference>
<evidence type="ECO:0000313" key="7">
    <source>
        <dbReference type="Proteomes" id="UP000241074"/>
    </source>
</evidence>
<dbReference type="Pfam" id="PF13356">
    <property type="entry name" value="Arm-DNA-bind_3"/>
    <property type="match status" value="1"/>
</dbReference>
<dbReference type="InterPro" id="IPR038488">
    <property type="entry name" value="Integrase_DNA-bd_sf"/>
</dbReference>
<proteinExistence type="inferred from homology"/>
<dbReference type="InterPro" id="IPR011010">
    <property type="entry name" value="DNA_brk_join_enz"/>
</dbReference>
<evidence type="ECO:0000256" key="3">
    <source>
        <dbReference type="ARBA" id="ARBA00023125"/>
    </source>
</evidence>
<dbReference type="GO" id="GO:0003677">
    <property type="term" value="F:DNA binding"/>
    <property type="evidence" value="ECO:0007669"/>
    <property type="project" value="UniProtKB-KW"/>
</dbReference>
<dbReference type="PANTHER" id="PTHR30629:SF2">
    <property type="entry name" value="PROPHAGE INTEGRASE INTS-RELATED"/>
    <property type="match status" value="1"/>
</dbReference>
<keyword evidence="2" id="KW-0229">DNA integration</keyword>
<evidence type="ECO:0000313" key="6">
    <source>
        <dbReference type="EMBL" id="AVP96706.1"/>
    </source>
</evidence>
<dbReference type="SUPFAM" id="SSF56349">
    <property type="entry name" value="DNA breaking-rejoining enzymes"/>
    <property type="match status" value="1"/>
</dbReference>
<dbReference type="Pfam" id="PF22022">
    <property type="entry name" value="Phage_int_M"/>
    <property type="match status" value="1"/>
</dbReference>